<dbReference type="EMBL" id="VNKQ01000006">
    <property type="protein sequence ID" value="KAG0650331.1"/>
    <property type="molecule type" value="Genomic_DNA"/>
</dbReference>
<reference evidence="6" key="1">
    <citation type="submission" date="2019-07" db="EMBL/GenBank/DDBJ databases">
        <title>Hyphodiscus hymeniophilus genome sequencing and assembly.</title>
        <authorList>
            <person name="Kramer G."/>
            <person name="Nodwell J."/>
        </authorList>
    </citation>
    <scope>NUCLEOTIDE SEQUENCE</scope>
    <source>
        <strain evidence="6">ATCC 34498</strain>
    </source>
</reference>
<protein>
    <submittedName>
        <fullName evidence="6">Regulator of rDNA transcription 8</fullName>
    </submittedName>
</protein>
<dbReference type="Proteomes" id="UP000785200">
    <property type="component" value="Unassembled WGS sequence"/>
</dbReference>
<evidence type="ECO:0000313" key="7">
    <source>
        <dbReference type="Proteomes" id="UP000785200"/>
    </source>
</evidence>
<dbReference type="PANTHER" id="PTHR34292:SF2">
    <property type="entry name" value="OUTER SPORE WALL PROTEIN LDS1"/>
    <property type="match status" value="1"/>
</dbReference>
<keyword evidence="3 5" id="KW-1133">Transmembrane helix</keyword>
<keyword evidence="4 5" id="KW-0472">Membrane</keyword>
<dbReference type="GO" id="GO:0005619">
    <property type="term" value="C:ascospore wall"/>
    <property type="evidence" value="ECO:0007669"/>
    <property type="project" value="TreeGrafter"/>
</dbReference>
<sequence>MSSSVENVKAKAKEVAAEDFDKAKHLVQSAAKSGAYLYPIKGIYYFLGHKSLWKPLLSKLAPTLTLSTGVIAFMFIFAYLPQAAALAFVNGPLSAITTILLTLSESSTIINLISRTFLLQDALVDTFDGTLVARNQTEVLAEGRQLKAGNFQDPIGKLGKLLKSPFEKFSPTALVRYVMYLPLNFIPIIGTVLFVLLQGRSRGNSVHTRYFQLKKWNNSQREAWLKENTAPYTAFGTVATLLELIPFASILFSFTNTVGAALWAADIEANNVMMTEMTVPRINKEASKKAE</sequence>
<dbReference type="PANTHER" id="PTHR34292">
    <property type="entry name" value="OUTER SPORE WALL PROTEIN LDS1"/>
    <property type="match status" value="1"/>
</dbReference>
<accession>A0A9P6VL81</accession>
<dbReference type="AlphaFoldDB" id="A0A9P6VL81"/>
<dbReference type="InterPro" id="IPR059112">
    <property type="entry name" value="CysZ/EI24"/>
</dbReference>
<feature type="transmembrane region" description="Helical" evidence="5">
    <location>
        <begin position="60"/>
        <end position="79"/>
    </location>
</feature>
<dbReference type="InterPro" id="IPR052786">
    <property type="entry name" value="Spore_wall_assembly"/>
</dbReference>
<comment type="caution">
    <text evidence="6">The sequence shown here is derived from an EMBL/GenBank/DDBJ whole genome shotgun (WGS) entry which is preliminary data.</text>
</comment>
<gene>
    <name evidence="6" type="ORF">D0Z07_3234</name>
</gene>
<dbReference type="OrthoDB" id="10012223at2759"/>
<keyword evidence="7" id="KW-1185">Reference proteome</keyword>
<evidence type="ECO:0000256" key="1">
    <source>
        <dbReference type="ARBA" id="ARBA00004141"/>
    </source>
</evidence>
<evidence type="ECO:0000313" key="6">
    <source>
        <dbReference type="EMBL" id="KAG0650331.1"/>
    </source>
</evidence>
<keyword evidence="2 5" id="KW-0812">Transmembrane</keyword>
<evidence type="ECO:0000256" key="5">
    <source>
        <dbReference type="SAM" id="Phobius"/>
    </source>
</evidence>
<organism evidence="6 7">
    <name type="scientific">Hyphodiscus hymeniophilus</name>
    <dbReference type="NCBI Taxonomy" id="353542"/>
    <lineage>
        <taxon>Eukaryota</taxon>
        <taxon>Fungi</taxon>
        <taxon>Dikarya</taxon>
        <taxon>Ascomycota</taxon>
        <taxon>Pezizomycotina</taxon>
        <taxon>Leotiomycetes</taxon>
        <taxon>Helotiales</taxon>
        <taxon>Hyphodiscaceae</taxon>
        <taxon>Hyphodiscus</taxon>
    </lineage>
</organism>
<proteinExistence type="predicted"/>
<dbReference type="GO" id="GO:0005811">
    <property type="term" value="C:lipid droplet"/>
    <property type="evidence" value="ECO:0007669"/>
    <property type="project" value="TreeGrafter"/>
</dbReference>
<feature type="transmembrane region" description="Helical" evidence="5">
    <location>
        <begin position="177"/>
        <end position="197"/>
    </location>
</feature>
<evidence type="ECO:0000256" key="2">
    <source>
        <dbReference type="ARBA" id="ARBA00022692"/>
    </source>
</evidence>
<name>A0A9P6VL81_9HELO</name>
<dbReference type="GO" id="GO:0005628">
    <property type="term" value="C:prospore membrane"/>
    <property type="evidence" value="ECO:0007669"/>
    <property type="project" value="TreeGrafter"/>
</dbReference>
<comment type="subcellular location">
    <subcellularLocation>
        <location evidence="1">Membrane</location>
        <topology evidence="1">Multi-pass membrane protein</topology>
    </subcellularLocation>
</comment>
<evidence type="ECO:0000256" key="4">
    <source>
        <dbReference type="ARBA" id="ARBA00023136"/>
    </source>
</evidence>
<dbReference type="Pfam" id="PF07264">
    <property type="entry name" value="EI24"/>
    <property type="match status" value="1"/>
</dbReference>
<feature type="transmembrane region" description="Helical" evidence="5">
    <location>
        <begin position="85"/>
        <end position="103"/>
    </location>
</feature>
<evidence type="ECO:0000256" key="3">
    <source>
        <dbReference type="ARBA" id="ARBA00022989"/>
    </source>
</evidence>